<dbReference type="InterPro" id="IPR040561">
    <property type="entry name" value="LPD38"/>
</dbReference>
<dbReference type="AlphaFoldDB" id="A0A6I6D3A4"/>
<evidence type="ECO:0000313" key="2">
    <source>
        <dbReference type="EMBL" id="QGT78413.1"/>
    </source>
</evidence>
<reference evidence="2 3" key="1">
    <citation type="submission" date="2019-11" db="EMBL/GenBank/DDBJ databases">
        <authorList>
            <person name="Zhang J."/>
            <person name="Sun C."/>
        </authorList>
    </citation>
    <scope>NUCLEOTIDE SEQUENCE [LARGE SCALE GENOMIC DNA]</scope>
    <source>
        <strain evidence="3">sp2</strain>
    </source>
</reference>
<evidence type="ECO:0000259" key="1">
    <source>
        <dbReference type="Pfam" id="PF18857"/>
    </source>
</evidence>
<accession>A0A6I6D3A4</accession>
<protein>
    <recommendedName>
        <fullName evidence="1">Large polyvalent protein associated domain-containing protein</fullName>
    </recommendedName>
</protein>
<feature type="domain" description="Large polyvalent protein associated" evidence="1">
    <location>
        <begin position="2"/>
        <end position="104"/>
    </location>
</feature>
<dbReference type="Pfam" id="PF18857">
    <property type="entry name" value="LPD38"/>
    <property type="match status" value="1"/>
</dbReference>
<gene>
    <name evidence="2" type="ORF">GM160_05600</name>
</gene>
<proteinExistence type="predicted"/>
<dbReference type="EMBL" id="CP046415">
    <property type="protein sequence ID" value="QGT78413.1"/>
    <property type="molecule type" value="Genomic_DNA"/>
</dbReference>
<evidence type="ECO:0000313" key="3">
    <source>
        <dbReference type="Proteomes" id="UP000427716"/>
    </source>
</evidence>
<dbReference type="KEGG" id="ghl:GM160_05600"/>
<organism evidence="2 3">
    <name type="scientific">Guyparkeria halophila</name>
    <dbReference type="NCBI Taxonomy" id="47960"/>
    <lineage>
        <taxon>Bacteria</taxon>
        <taxon>Pseudomonadati</taxon>
        <taxon>Pseudomonadota</taxon>
        <taxon>Gammaproteobacteria</taxon>
        <taxon>Chromatiales</taxon>
        <taxon>Thioalkalibacteraceae</taxon>
        <taxon>Guyparkeria</taxon>
    </lineage>
</organism>
<dbReference type="RefSeq" id="WP_156573815.1">
    <property type="nucleotide sequence ID" value="NZ_CP046415.1"/>
</dbReference>
<dbReference type="Proteomes" id="UP000427716">
    <property type="component" value="Chromosome"/>
</dbReference>
<keyword evidence="3" id="KW-1185">Reference proteome</keyword>
<name>A0A6I6D3A4_9GAMM</name>
<sequence>MATNTAWHGGPLMPHDNPFYSKPDSQRYFSTASAPSRWATEQINELTGGNDIRPGAMDVSPETIDLMWNTATGGAGHFLLNTMDSAYRLAAPGKEVESENLPFIRKLRGREYPSSDFEMYYDRKDRIEVLQREMRTLRGEERLQALLLNANERRMIPRLKAVEKRLKILRKRKDRLKAHEASDKQIEAVDDLITQQIKQFNGVYNRVVLE</sequence>